<dbReference type="InterPro" id="IPR007621">
    <property type="entry name" value="TPM_dom"/>
</dbReference>
<dbReference type="Proteomes" id="UP000178724">
    <property type="component" value="Unassembled WGS sequence"/>
</dbReference>
<feature type="transmembrane region" description="Helical" evidence="1">
    <location>
        <begin position="172"/>
        <end position="193"/>
    </location>
</feature>
<dbReference type="PANTHER" id="PTHR30373:SF2">
    <property type="entry name" value="UPF0603 PROTEIN YGCG"/>
    <property type="match status" value="1"/>
</dbReference>
<dbReference type="PANTHER" id="PTHR30373">
    <property type="entry name" value="UPF0603 PROTEIN YGCG"/>
    <property type="match status" value="1"/>
</dbReference>
<gene>
    <name evidence="3" type="ORF">A2625_06005</name>
</gene>
<proteinExistence type="predicted"/>
<organism evidence="3 4">
    <name type="scientific">candidate division WOR-1 bacterium RIFCSPHIGHO2_01_FULL_53_15</name>
    <dbReference type="NCBI Taxonomy" id="1802564"/>
    <lineage>
        <taxon>Bacteria</taxon>
        <taxon>Bacillati</taxon>
        <taxon>Saganbacteria</taxon>
    </lineage>
</organism>
<evidence type="ECO:0000313" key="4">
    <source>
        <dbReference type="Proteomes" id="UP000178724"/>
    </source>
</evidence>
<accession>A0A1F4Q1F2</accession>
<name>A0A1F4Q1F2_UNCSA</name>
<keyword evidence="1" id="KW-0812">Transmembrane</keyword>
<dbReference type="EMBL" id="METM01000021">
    <property type="protein sequence ID" value="OGB89666.1"/>
    <property type="molecule type" value="Genomic_DNA"/>
</dbReference>
<keyword evidence="1" id="KW-0472">Membrane</keyword>
<dbReference type="Gene3D" id="3.10.310.50">
    <property type="match status" value="1"/>
</dbReference>
<feature type="transmembrane region" description="Helical" evidence="1">
    <location>
        <begin position="199"/>
        <end position="224"/>
    </location>
</feature>
<evidence type="ECO:0000256" key="1">
    <source>
        <dbReference type="SAM" id="Phobius"/>
    </source>
</evidence>
<dbReference type="Pfam" id="PF04536">
    <property type="entry name" value="TPM_phosphatase"/>
    <property type="match status" value="1"/>
</dbReference>
<keyword evidence="1" id="KW-1133">Transmembrane helix</keyword>
<protein>
    <recommendedName>
        <fullName evidence="2">TPM domain-containing protein</fullName>
    </recommendedName>
</protein>
<evidence type="ECO:0000313" key="3">
    <source>
        <dbReference type="EMBL" id="OGB89666.1"/>
    </source>
</evidence>
<feature type="domain" description="TPM" evidence="2">
    <location>
        <begin position="24"/>
        <end position="148"/>
    </location>
</feature>
<reference evidence="3 4" key="1">
    <citation type="journal article" date="2016" name="Nat. Commun.">
        <title>Thousands of microbial genomes shed light on interconnected biogeochemical processes in an aquifer system.</title>
        <authorList>
            <person name="Anantharaman K."/>
            <person name="Brown C.T."/>
            <person name="Hug L.A."/>
            <person name="Sharon I."/>
            <person name="Castelle C.J."/>
            <person name="Probst A.J."/>
            <person name="Thomas B.C."/>
            <person name="Singh A."/>
            <person name="Wilkins M.J."/>
            <person name="Karaoz U."/>
            <person name="Brodie E.L."/>
            <person name="Williams K.H."/>
            <person name="Hubbard S.S."/>
            <person name="Banfield J.F."/>
        </authorList>
    </citation>
    <scope>NUCLEOTIDE SEQUENCE [LARGE SCALE GENOMIC DNA]</scope>
</reference>
<dbReference type="AlphaFoldDB" id="A0A1F4Q1F2"/>
<evidence type="ECO:0000259" key="2">
    <source>
        <dbReference type="Pfam" id="PF04536"/>
    </source>
</evidence>
<comment type="caution">
    <text evidence="3">The sequence shown here is derived from an EMBL/GenBank/DDBJ whole genome shotgun (WGS) entry which is preliminary data.</text>
</comment>
<sequence length="231" mass="25397">MVGLLVGGAAAQKFELVEPKDALSDYANVVTPAAAEKVKTLSDDLRRITSVNFKVLVIRQLEGGIEAKTYAEQIYKRWDVGRSEGGLEHGVLLFISVLDRRVKLVVGRQVLYVLPAKAQEEIEWSVLAELSRGRFSQGVEIGSAAVADTVLAGWETYRRPGRGRLDWQKISVPVFSLFLVSALLPIVFGGSFIMGFSIFIGGLFGLVLLDYIGMVLAAAFGFFLNWRREGK</sequence>